<dbReference type="GeneID" id="108567273"/>
<keyword evidence="1" id="KW-0175">Coiled coil</keyword>
<keyword evidence="3" id="KW-1133">Transmembrane helix</keyword>
<dbReference type="PANTHER" id="PTHR22909:SF24">
    <property type="entry name" value="GOLGI INTEGRAL MEMBRANE PROTEIN 4-RELATED"/>
    <property type="match status" value="1"/>
</dbReference>
<dbReference type="Proteomes" id="UP000695000">
    <property type="component" value="Unplaced"/>
</dbReference>
<feature type="compositionally biased region" description="Polar residues" evidence="2">
    <location>
        <begin position="260"/>
        <end position="273"/>
    </location>
</feature>
<dbReference type="PANTHER" id="PTHR22909">
    <property type="entry name" value="GOLGI INTEGRAL MEMBRANE PROTEIN 4"/>
    <property type="match status" value="1"/>
</dbReference>
<keyword evidence="3" id="KW-0812">Transmembrane</keyword>
<dbReference type="InterPro" id="IPR042336">
    <property type="entry name" value="GOLIM4"/>
</dbReference>
<evidence type="ECO:0000256" key="1">
    <source>
        <dbReference type="SAM" id="Coils"/>
    </source>
</evidence>
<organism evidence="4 5">
    <name type="scientific">Nicrophorus vespilloides</name>
    <name type="common">Boreal carrion beetle</name>
    <dbReference type="NCBI Taxonomy" id="110193"/>
    <lineage>
        <taxon>Eukaryota</taxon>
        <taxon>Metazoa</taxon>
        <taxon>Ecdysozoa</taxon>
        <taxon>Arthropoda</taxon>
        <taxon>Hexapoda</taxon>
        <taxon>Insecta</taxon>
        <taxon>Pterygota</taxon>
        <taxon>Neoptera</taxon>
        <taxon>Endopterygota</taxon>
        <taxon>Coleoptera</taxon>
        <taxon>Polyphaga</taxon>
        <taxon>Staphyliniformia</taxon>
        <taxon>Silphidae</taxon>
        <taxon>Nicrophorinae</taxon>
        <taxon>Nicrophorus</taxon>
    </lineage>
</organism>
<sequence length="351" mass="40085">MTTSRIVRGTKARVFLYICAVLFITGLIACYNNVRIQLDETHKLFDLCRQEQENLSSQLQVIYDYKQRLEKSLKTEKNDYNRIKAEMELKVNEEKLKGDKTIEEAKLRFSTLQQHFNLLQTQHDDFKEESSKIQKEQLDEINNLQAKLKEVKEQLKLAENEKENSINHLKTQNELLQREKDKLLESAKDKSSKPTARTEITTTDFNKLVSIGGSQYTVENSNKAKNDVNQLSKAVLAKPSSAAPFNTSTPDNAVMPLKSPTATPETKKLTSSAKPLPPGVVPAPHQIIEDIKDTNSKDLKEGNLLNEDRIEVFNSNNEMKKVNQEVDFAMVENDDYDNEEPQGNMDLPIRD</sequence>
<reference evidence="5" key="1">
    <citation type="submission" date="2025-08" db="UniProtKB">
        <authorList>
            <consortium name="RefSeq"/>
        </authorList>
    </citation>
    <scope>IDENTIFICATION</scope>
    <source>
        <tissue evidence="5">Whole Larva</tissue>
    </source>
</reference>
<keyword evidence="4" id="KW-1185">Reference proteome</keyword>
<dbReference type="PROSITE" id="PS51257">
    <property type="entry name" value="PROKAR_LIPOPROTEIN"/>
    <property type="match status" value="1"/>
</dbReference>
<proteinExistence type="predicted"/>
<gene>
    <name evidence="5" type="primary">LOC108567273</name>
</gene>
<feature type="transmembrane region" description="Helical" evidence="3">
    <location>
        <begin position="14"/>
        <end position="34"/>
    </location>
</feature>
<feature type="coiled-coil region" evidence="1">
    <location>
        <begin position="134"/>
        <end position="193"/>
    </location>
</feature>
<keyword evidence="3" id="KW-0472">Membrane</keyword>
<name>A0ABM1N8H7_NICVS</name>
<evidence type="ECO:0000313" key="4">
    <source>
        <dbReference type="Proteomes" id="UP000695000"/>
    </source>
</evidence>
<evidence type="ECO:0000313" key="5">
    <source>
        <dbReference type="RefSeq" id="XP_017783127.1"/>
    </source>
</evidence>
<feature type="coiled-coil region" evidence="1">
    <location>
        <begin position="66"/>
        <end position="93"/>
    </location>
</feature>
<dbReference type="RefSeq" id="XP_017783127.1">
    <property type="nucleotide sequence ID" value="XM_017927638.1"/>
</dbReference>
<protein>
    <submittedName>
        <fullName evidence="5">Golgi integral membrane protein 4-like</fullName>
    </submittedName>
</protein>
<feature type="region of interest" description="Disordered" evidence="2">
    <location>
        <begin position="240"/>
        <end position="283"/>
    </location>
</feature>
<evidence type="ECO:0000256" key="3">
    <source>
        <dbReference type="SAM" id="Phobius"/>
    </source>
</evidence>
<accession>A0ABM1N8H7</accession>
<evidence type="ECO:0000256" key="2">
    <source>
        <dbReference type="SAM" id="MobiDB-lite"/>
    </source>
</evidence>